<dbReference type="InterPro" id="IPR000922">
    <property type="entry name" value="Lectin_gal-bd_dom"/>
</dbReference>
<keyword evidence="1" id="KW-0732">Signal</keyword>
<dbReference type="Pfam" id="PF18962">
    <property type="entry name" value="Por_Secre_tail"/>
    <property type="match status" value="1"/>
</dbReference>
<dbReference type="Pfam" id="PF02140">
    <property type="entry name" value="SUEL_Lectin"/>
    <property type="match status" value="1"/>
</dbReference>
<dbReference type="Gene3D" id="2.60.40.740">
    <property type="match status" value="1"/>
</dbReference>
<dbReference type="InterPro" id="IPR026444">
    <property type="entry name" value="Secre_tail"/>
</dbReference>
<dbReference type="InterPro" id="IPR025667">
    <property type="entry name" value="SprB_repeat"/>
</dbReference>
<comment type="caution">
    <text evidence="3">The sequence shown here is derived from an EMBL/GenBank/DDBJ whole genome shotgun (WGS) entry which is preliminary data.</text>
</comment>
<evidence type="ECO:0000256" key="1">
    <source>
        <dbReference type="ARBA" id="ARBA00022729"/>
    </source>
</evidence>
<protein>
    <recommendedName>
        <fullName evidence="2">SUEL-type lectin domain-containing protein</fullName>
    </recommendedName>
</protein>
<dbReference type="Pfam" id="PF13573">
    <property type="entry name" value="SprB"/>
    <property type="match status" value="1"/>
</dbReference>
<dbReference type="Gene3D" id="2.60.120.740">
    <property type="match status" value="1"/>
</dbReference>
<feature type="domain" description="SUEL-type lectin" evidence="2">
    <location>
        <begin position="63"/>
        <end position="148"/>
    </location>
</feature>
<sequence>MINSVYMKKNTYLLVVFFTFCFIKAYTQPVVNTISNQTVCNGSSVSAINFSSPVNMGVLCGEAKEGSNLTLTAPFGGIFTDLYFVSYGNPTGSCTTLFRGFCHSANSESLVEAAAIGKNSFSLAVSNDNFGDPCTNVPKKLMVQLLYSPPPITYNWTNNNTSIGLAASGTGNIPSFKGINNGNVPVTATITVTPTYGGASGEGTPKTFTVTVSPSAKIVNQPISSQVCASEGISFTANVSNATNYQWQVYMGGASYINISNAAPYSGANTPTLTISDTSTLSTDYIYRLVASGNCGSQVITNLVSFARRISFIMSHRNVTCNGESDSAINLTPMGGTAPYTTVWNDGITTEDRMNLGAGTYEVKITDANGCARFASTTITQPNVVNSPTGVLEQSFNAGDNLGALAVNGQNIKWYATAQDAANYANPLPSNTLIINSTTYYATQSIGGCESRTSLAIKAYNPLLSVDDNIKSDIALTLYPNPVKDVLHFNAETEISKIAVFEINGRKVFEKILNGGHEINVQSLVKGVYLIKVFTENEEEIKKLKFVKD</sequence>
<dbReference type="NCBIfam" id="TIGR04183">
    <property type="entry name" value="Por_Secre_tail"/>
    <property type="match status" value="1"/>
</dbReference>
<proteinExistence type="predicted"/>
<evidence type="ECO:0000313" key="3">
    <source>
        <dbReference type="EMBL" id="GGF06202.1"/>
    </source>
</evidence>
<evidence type="ECO:0000313" key="4">
    <source>
        <dbReference type="Proteomes" id="UP000655016"/>
    </source>
</evidence>
<dbReference type="Proteomes" id="UP000655016">
    <property type="component" value="Unassembled WGS sequence"/>
</dbReference>
<dbReference type="InterPro" id="IPR013783">
    <property type="entry name" value="Ig-like_fold"/>
</dbReference>
<name>A0ABQ1U1H9_9FLAO</name>
<evidence type="ECO:0000259" key="2">
    <source>
        <dbReference type="PROSITE" id="PS50228"/>
    </source>
</evidence>
<dbReference type="InterPro" id="IPR043159">
    <property type="entry name" value="Lectin_gal-bd_sf"/>
</dbReference>
<dbReference type="Gene3D" id="2.60.40.10">
    <property type="entry name" value="Immunoglobulins"/>
    <property type="match status" value="1"/>
</dbReference>
<dbReference type="CDD" id="cd22842">
    <property type="entry name" value="Gal_Rha_Lectin_BGal"/>
    <property type="match status" value="1"/>
</dbReference>
<dbReference type="PROSITE" id="PS50228">
    <property type="entry name" value="SUEL_LECTIN"/>
    <property type="match status" value="1"/>
</dbReference>
<dbReference type="EMBL" id="BMKP01000002">
    <property type="protein sequence ID" value="GGF06202.1"/>
    <property type="molecule type" value="Genomic_DNA"/>
</dbReference>
<organism evidence="3 4">
    <name type="scientific">Flavobacterium limi</name>
    <dbReference type="NCBI Taxonomy" id="2045105"/>
    <lineage>
        <taxon>Bacteria</taxon>
        <taxon>Pseudomonadati</taxon>
        <taxon>Bacteroidota</taxon>
        <taxon>Flavobacteriia</taxon>
        <taxon>Flavobacteriales</taxon>
        <taxon>Flavobacteriaceae</taxon>
        <taxon>Flavobacterium</taxon>
    </lineage>
</organism>
<keyword evidence="4" id="KW-1185">Reference proteome</keyword>
<accession>A0ABQ1U1H9</accession>
<reference evidence="4" key="1">
    <citation type="journal article" date="2019" name="Int. J. Syst. Evol. Microbiol.">
        <title>The Global Catalogue of Microorganisms (GCM) 10K type strain sequencing project: providing services to taxonomists for standard genome sequencing and annotation.</title>
        <authorList>
            <consortium name="The Broad Institute Genomics Platform"/>
            <consortium name="The Broad Institute Genome Sequencing Center for Infectious Disease"/>
            <person name="Wu L."/>
            <person name="Ma J."/>
        </authorList>
    </citation>
    <scope>NUCLEOTIDE SEQUENCE [LARGE SCALE GENOMIC DNA]</scope>
    <source>
        <strain evidence="4">CGMCC 1.16060</strain>
    </source>
</reference>
<gene>
    <name evidence="3" type="ORF">GCM10011518_14370</name>
</gene>